<dbReference type="OrthoDB" id="9760839at2"/>
<proteinExistence type="predicted"/>
<dbReference type="InterPro" id="IPR003660">
    <property type="entry name" value="HAMP_dom"/>
</dbReference>
<comment type="subcellular location">
    <subcellularLocation>
        <location evidence="2">Cell membrane</location>
        <topology evidence="2">Multi-pass membrane protein</topology>
    </subcellularLocation>
</comment>
<dbReference type="InterPro" id="IPR050482">
    <property type="entry name" value="Sensor_HK_TwoCompSys"/>
</dbReference>
<keyword evidence="10" id="KW-0067">ATP-binding</keyword>
<evidence type="ECO:0000313" key="18">
    <source>
        <dbReference type="Proteomes" id="UP000180098"/>
    </source>
</evidence>
<gene>
    <name evidence="17" type="ORF">BKP35_12900</name>
</gene>
<evidence type="ECO:0000256" key="10">
    <source>
        <dbReference type="ARBA" id="ARBA00022840"/>
    </source>
</evidence>
<dbReference type="Pfam" id="PF17203">
    <property type="entry name" value="sCache_3_2"/>
    <property type="match status" value="1"/>
</dbReference>
<name>A0A1S2LGZ3_9BACI</name>
<evidence type="ECO:0000256" key="6">
    <source>
        <dbReference type="ARBA" id="ARBA00022679"/>
    </source>
</evidence>
<evidence type="ECO:0000259" key="16">
    <source>
        <dbReference type="PROSITE" id="PS50885"/>
    </source>
</evidence>
<dbReference type="Pfam" id="PF02518">
    <property type="entry name" value="HATPase_c"/>
    <property type="match status" value="1"/>
</dbReference>
<dbReference type="Gene3D" id="1.20.5.1930">
    <property type="match status" value="1"/>
</dbReference>
<feature type="transmembrane region" description="Helical" evidence="15">
    <location>
        <begin position="178"/>
        <end position="200"/>
    </location>
</feature>
<evidence type="ECO:0000256" key="2">
    <source>
        <dbReference type="ARBA" id="ARBA00004651"/>
    </source>
</evidence>
<dbReference type="EC" id="2.7.13.3" evidence="3"/>
<dbReference type="EMBL" id="MLQQ01000035">
    <property type="protein sequence ID" value="OIJ10977.1"/>
    <property type="molecule type" value="Genomic_DNA"/>
</dbReference>
<dbReference type="PANTHER" id="PTHR24421">
    <property type="entry name" value="NITRATE/NITRITE SENSOR PROTEIN NARX-RELATED"/>
    <property type="match status" value="1"/>
</dbReference>
<dbReference type="CDD" id="cd06225">
    <property type="entry name" value="HAMP"/>
    <property type="match status" value="1"/>
</dbReference>
<keyword evidence="11 15" id="KW-1133">Transmembrane helix</keyword>
<comment type="catalytic activity">
    <reaction evidence="1">
        <text>ATP + protein L-histidine = ADP + protein N-phospho-L-histidine.</text>
        <dbReference type="EC" id="2.7.13.3"/>
    </reaction>
</comment>
<keyword evidence="18" id="KW-1185">Reference proteome</keyword>
<feature type="domain" description="HAMP" evidence="16">
    <location>
        <begin position="206"/>
        <end position="254"/>
    </location>
</feature>
<dbReference type="PANTHER" id="PTHR24421:SF10">
    <property type="entry name" value="NITRATE_NITRITE SENSOR PROTEIN NARQ"/>
    <property type="match status" value="1"/>
</dbReference>
<dbReference type="GO" id="GO:0005524">
    <property type="term" value="F:ATP binding"/>
    <property type="evidence" value="ECO:0007669"/>
    <property type="project" value="UniProtKB-KW"/>
</dbReference>
<evidence type="ECO:0000256" key="5">
    <source>
        <dbReference type="ARBA" id="ARBA00022553"/>
    </source>
</evidence>
<keyword evidence="9" id="KW-0418">Kinase</keyword>
<evidence type="ECO:0000256" key="15">
    <source>
        <dbReference type="SAM" id="Phobius"/>
    </source>
</evidence>
<evidence type="ECO:0000256" key="11">
    <source>
        <dbReference type="ARBA" id="ARBA00022989"/>
    </source>
</evidence>
<evidence type="ECO:0000256" key="3">
    <source>
        <dbReference type="ARBA" id="ARBA00012438"/>
    </source>
</evidence>
<keyword evidence="8" id="KW-0547">Nucleotide-binding</keyword>
<evidence type="ECO:0000256" key="4">
    <source>
        <dbReference type="ARBA" id="ARBA00022475"/>
    </source>
</evidence>
<dbReference type="Gene3D" id="3.30.565.10">
    <property type="entry name" value="Histidine kinase-like ATPase, C-terminal domain"/>
    <property type="match status" value="1"/>
</dbReference>
<evidence type="ECO:0000256" key="7">
    <source>
        <dbReference type="ARBA" id="ARBA00022692"/>
    </source>
</evidence>
<dbReference type="SUPFAM" id="SSF55874">
    <property type="entry name" value="ATPase domain of HSP90 chaperone/DNA topoisomerase II/histidine kinase"/>
    <property type="match status" value="1"/>
</dbReference>
<evidence type="ECO:0000256" key="14">
    <source>
        <dbReference type="SAM" id="Coils"/>
    </source>
</evidence>
<dbReference type="SMART" id="SM00304">
    <property type="entry name" value="HAMP"/>
    <property type="match status" value="1"/>
</dbReference>
<keyword evidence="5" id="KW-0597">Phosphoprotein</keyword>
<keyword evidence="6" id="KW-0808">Transferase</keyword>
<dbReference type="InterPro" id="IPR011712">
    <property type="entry name" value="Sig_transdc_His_kin_sub3_dim/P"/>
</dbReference>
<dbReference type="Gene3D" id="6.10.340.10">
    <property type="match status" value="1"/>
</dbReference>
<comment type="caution">
    <text evidence="17">The sequence shown here is derived from an EMBL/GenBank/DDBJ whole genome shotgun (WGS) entry which is preliminary data.</text>
</comment>
<organism evidence="17 18">
    <name type="scientific">Anaerobacillus arseniciselenatis</name>
    <dbReference type="NCBI Taxonomy" id="85682"/>
    <lineage>
        <taxon>Bacteria</taxon>
        <taxon>Bacillati</taxon>
        <taxon>Bacillota</taxon>
        <taxon>Bacilli</taxon>
        <taxon>Bacillales</taxon>
        <taxon>Bacillaceae</taxon>
        <taxon>Anaerobacillus</taxon>
    </lineage>
</organism>
<feature type="coiled-coil region" evidence="14">
    <location>
        <begin position="408"/>
        <end position="435"/>
    </location>
</feature>
<keyword evidence="13 15" id="KW-0472">Membrane</keyword>
<sequence length="628" mass="71075">MKSFIKWFVTSLKNKSVKTKVLGITIGLVILMALTSTIILREILVVKLSEDLDRRAVSIASDLSARGTDYTLLKDIVSLNNLIQDTMSNNPDIEYIFIADENFNIVIHTFGSDFKVSEKLININLLDGNPEKYSHQLVTFQSEAGTIHDVISPMLEGEVGFVRVGLNEKQIYKTIDEITFIIIISTISVGFIGFMISFLLTKVMYRDLNHLINVTKKVGAGDLQCKVEINSKDEIGLLASEFDTMIKRLKYKNEENNKYLNVLKLRNSELSLLHQLAVSSVDLHNFNKHIESTAIRLMEELNLNSCFIELNLADERISTFKGRSNCAVGDNKACENCLFFRENNVLHDKQLYVPIKAKTEIGQINVCFGNKPDETTKKFIHSFSRQLSVIAENARLWKEVKYKEELRIKLLERVITAQEEERKRIARELHDETSQSITSIIVGLTLLEEQSVSEKMTQDIVDIKEVSQKTLDEIHYISWSLRPSVLDDLGLLPAIKKYVIEYMKKYDIDVDIQVIGFHQLRLLSIIEVTIYRVIQEALTNAARHAKAENISIILKHVNGIVSVIIEDDGVGFNAKKVLNGKLTKDHLGLKGMQERIESIGGNLIIESNEGIGTTIYVKDIVIGDETNG</sequence>
<dbReference type="InterPro" id="IPR003594">
    <property type="entry name" value="HATPase_dom"/>
</dbReference>
<keyword evidence="14" id="KW-0175">Coiled coil</keyword>
<dbReference type="Proteomes" id="UP000180098">
    <property type="component" value="Unassembled WGS sequence"/>
</dbReference>
<dbReference type="CDD" id="cd16917">
    <property type="entry name" value="HATPase_UhpB-NarQ-NarX-like"/>
    <property type="match status" value="1"/>
</dbReference>
<keyword evidence="7 15" id="KW-0812">Transmembrane</keyword>
<dbReference type="SMART" id="SM00387">
    <property type="entry name" value="HATPase_c"/>
    <property type="match status" value="1"/>
</dbReference>
<dbReference type="GO" id="GO:0046983">
    <property type="term" value="F:protein dimerization activity"/>
    <property type="evidence" value="ECO:0007669"/>
    <property type="project" value="InterPro"/>
</dbReference>
<dbReference type="InterPro" id="IPR033463">
    <property type="entry name" value="sCache_3"/>
</dbReference>
<evidence type="ECO:0000256" key="12">
    <source>
        <dbReference type="ARBA" id="ARBA00023012"/>
    </source>
</evidence>
<dbReference type="RefSeq" id="WP_071313766.1">
    <property type="nucleotide sequence ID" value="NZ_MLQQ01000035.1"/>
</dbReference>
<evidence type="ECO:0000256" key="8">
    <source>
        <dbReference type="ARBA" id="ARBA00022741"/>
    </source>
</evidence>
<evidence type="ECO:0000313" key="17">
    <source>
        <dbReference type="EMBL" id="OIJ10977.1"/>
    </source>
</evidence>
<feature type="transmembrane region" description="Helical" evidence="15">
    <location>
        <begin position="21"/>
        <end position="40"/>
    </location>
</feature>
<keyword evidence="12" id="KW-0902">Two-component regulatory system</keyword>
<dbReference type="PROSITE" id="PS50885">
    <property type="entry name" value="HAMP"/>
    <property type="match status" value="1"/>
</dbReference>
<keyword evidence="4" id="KW-1003">Cell membrane</keyword>
<dbReference type="GO" id="GO:0005886">
    <property type="term" value="C:plasma membrane"/>
    <property type="evidence" value="ECO:0007669"/>
    <property type="project" value="UniProtKB-SubCell"/>
</dbReference>
<accession>A0A1S2LGZ3</accession>
<dbReference type="Pfam" id="PF07730">
    <property type="entry name" value="HisKA_3"/>
    <property type="match status" value="1"/>
</dbReference>
<evidence type="ECO:0000256" key="1">
    <source>
        <dbReference type="ARBA" id="ARBA00000085"/>
    </source>
</evidence>
<evidence type="ECO:0000256" key="9">
    <source>
        <dbReference type="ARBA" id="ARBA00022777"/>
    </source>
</evidence>
<protein>
    <recommendedName>
        <fullName evidence="3">histidine kinase</fullName>
        <ecNumber evidence="3">2.7.13.3</ecNumber>
    </recommendedName>
</protein>
<dbReference type="GO" id="GO:0000155">
    <property type="term" value="F:phosphorelay sensor kinase activity"/>
    <property type="evidence" value="ECO:0007669"/>
    <property type="project" value="InterPro"/>
</dbReference>
<reference evidence="17 18" key="1">
    <citation type="submission" date="2016-10" db="EMBL/GenBank/DDBJ databases">
        <title>Draft genome sequences of four alkaliphilic bacteria belonging to the Anaerobacillus genus.</title>
        <authorList>
            <person name="Bassil N.M."/>
            <person name="Lloyd J.R."/>
        </authorList>
    </citation>
    <scope>NUCLEOTIDE SEQUENCE [LARGE SCALE GENOMIC DNA]</scope>
    <source>
        <strain evidence="17 18">DSM 15340</strain>
    </source>
</reference>
<dbReference type="SUPFAM" id="SSF158472">
    <property type="entry name" value="HAMP domain-like"/>
    <property type="match status" value="1"/>
</dbReference>
<evidence type="ECO:0000256" key="13">
    <source>
        <dbReference type="ARBA" id="ARBA00023136"/>
    </source>
</evidence>
<dbReference type="InterPro" id="IPR036890">
    <property type="entry name" value="HATPase_C_sf"/>
</dbReference>
<dbReference type="AlphaFoldDB" id="A0A1S2LGZ3"/>
<dbReference type="Pfam" id="PF00672">
    <property type="entry name" value="HAMP"/>
    <property type="match status" value="1"/>
</dbReference>